<gene>
    <name evidence="1" type="ORF">TELCIR_05429</name>
</gene>
<dbReference type="AlphaFoldDB" id="A0A2G9USY9"/>
<dbReference type="EMBL" id="KZ345631">
    <property type="protein sequence ID" value="PIO72630.1"/>
    <property type="molecule type" value="Genomic_DNA"/>
</dbReference>
<evidence type="ECO:0000313" key="1">
    <source>
        <dbReference type="EMBL" id="PIO72630.1"/>
    </source>
</evidence>
<keyword evidence="2" id="KW-1185">Reference proteome</keyword>
<name>A0A2G9USY9_TELCI</name>
<evidence type="ECO:0000313" key="2">
    <source>
        <dbReference type="Proteomes" id="UP000230423"/>
    </source>
</evidence>
<dbReference type="Proteomes" id="UP000230423">
    <property type="component" value="Unassembled WGS sequence"/>
</dbReference>
<reference evidence="1 2" key="1">
    <citation type="submission" date="2015-09" db="EMBL/GenBank/DDBJ databases">
        <title>Draft genome of the parasitic nematode Teladorsagia circumcincta isolate WARC Sus (inbred).</title>
        <authorList>
            <person name="Mitreva M."/>
        </authorList>
    </citation>
    <scope>NUCLEOTIDE SEQUENCE [LARGE SCALE GENOMIC DNA]</scope>
    <source>
        <strain evidence="1 2">S</strain>
    </source>
</reference>
<accession>A0A2G9USY9</accession>
<proteinExistence type="predicted"/>
<sequence length="101" mass="11003">MIPKSIGSTLVERNTFPWMVAIESSKVYAKHGDDHPDALAGDMSSCKYSEGACTLRDGSAMIWTPSPEETCQFIPVHFSPGAKNVKNPTMEPALISFANKK</sequence>
<organism evidence="1 2">
    <name type="scientific">Teladorsagia circumcincta</name>
    <name type="common">Brown stomach worm</name>
    <name type="synonym">Ostertagia circumcincta</name>
    <dbReference type="NCBI Taxonomy" id="45464"/>
    <lineage>
        <taxon>Eukaryota</taxon>
        <taxon>Metazoa</taxon>
        <taxon>Ecdysozoa</taxon>
        <taxon>Nematoda</taxon>
        <taxon>Chromadorea</taxon>
        <taxon>Rhabditida</taxon>
        <taxon>Rhabditina</taxon>
        <taxon>Rhabditomorpha</taxon>
        <taxon>Strongyloidea</taxon>
        <taxon>Trichostrongylidae</taxon>
        <taxon>Teladorsagia</taxon>
    </lineage>
</organism>
<protein>
    <submittedName>
        <fullName evidence="1">Uncharacterized protein</fullName>
    </submittedName>
</protein>